<comment type="function">
    <text evidence="7">Catalyzes the NADPH-dependent reduction of N-acetyl-5-glutamyl phosphate to yield N-acetyl-L-glutamate 5-semialdehyde.</text>
</comment>
<evidence type="ECO:0000256" key="3">
    <source>
        <dbReference type="ARBA" id="ARBA00022605"/>
    </source>
</evidence>
<gene>
    <name evidence="7" type="primary">argC</name>
    <name evidence="10" type="ORF">KBB96_14145</name>
</gene>
<organism evidence="10 11">
    <name type="scientific">Luteolibacter ambystomatis</name>
    <dbReference type="NCBI Taxonomy" id="2824561"/>
    <lineage>
        <taxon>Bacteria</taxon>
        <taxon>Pseudomonadati</taxon>
        <taxon>Verrucomicrobiota</taxon>
        <taxon>Verrucomicrobiia</taxon>
        <taxon>Verrucomicrobiales</taxon>
        <taxon>Verrucomicrobiaceae</taxon>
        <taxon>Luteolibacter</taxon>
    </lineage>
</organism>
<keyword evidence="7" id="KW-0963">Cytoplasm</keyword>
<dbReference type="PANTHER" id="PTHR32338">
    <property type="entry name" value="N-ACETYL-GAMMA-GLUTAMYL-PHOSPHATE REDUCTASE, CHLOROPLASTIC-RELATED-RELATED"/>
    <property type="match status" value="1"/>
</dbReference>
<dbReference type="CDD" id="cd17895">
    <property type="entry name" value="AGPR_1_N"/>
    <property type="match status" value="1"/>
</dbReference>
<proteinExistence type="inferred from homology"/>
<reference evidence="10" key="1">
    <citation type="submission" date="2021-04" db="EMBL/GenBank/DDBJ databases">
        <title>Luteolibacter sp. 32A isolated from the skin of an Anderson's salamander (Ambystoma andersonii).</title>
        <authorList>
            <person name="Spergser J."/>
            <person name="Busse H.-J."/>
        </authorList>
    </citation>
    <scope>NUCLEOTIDE SEQUENCE</scope>
    <source>
        <strain evidence="10">32A</strain>
    </source>
</reference>
<dbReference type="PROSITE" id="PS01224">
    <property type="entry name" value="ARGC"/>
    <property type="match status" value="1"/>
</dbReference>
<dbReference type="FunFam" id="3.30.360.10:FF:000014">
    <property type="entry name" value="N-acetyl-gamma-glutamyl-phosphate reductase"/>
    <property type="match status" value="1"/>
</dbReference>
<dbReference type="InterPro" id="IPR050085">
    <property type="entry name" value="AGPR"/>
</dbReference>
<name>A0A975G815_9BACT</name>
<dbReference type="RefSeq" id="WP_211630094.1">
    <property type="nucleotide sequence ID" value="NZ_CP073100.1"/>
</dbReference>
<dbReference type="InterPro" id="IPR058924">
    <property type="entry name" value="AGPR_dimerisation_dom"/>
</dbReference>
<dbReference type="InterPro" id="IPR000534">
    <property type="entry name" value="Semialdehyde_DH_NAD-bd"/>
</dbReference>
<accession>A0A975G815</accession>
<dbReference type="HAMAP" id="MF_00150">
    <property type="entry name" value="ArgC_type1"/>
    <property type="match status" value="1"/>
</dbReference>
<dbReference type="Pfam" id="PF01118">
    <property type="entry name" value="Semialdhyde_dh"/>
    <property type="match status" value="1"/>
</dbReference>
<evidence type="ECO:0000259" key="9">
    <source>
        <dbReference type="SMART" id="SM00859"/>
    </source>
</evidence>
<sequence>MERIKTAIVGASGYTGMELLRLLLVHPQVELVAATSRQEAGKPIHAVFPRFRHAPAAELAFIEPDPDAIAATGAKVAFLALPHGVAAEIARALLERGLKVIDLSADFRLRDAAVYAEFYGHEHPAPDLLSQAVYGLPEVRAEEIAKSDLIASPGCYPTSIILPLVPLLAEKLIDPATIVANSYSGVSGAGRKADISLLFVECNESVRAYGLPKHRHLSEIEQELTLAAGEQVTITFLPHLMPVTAGIHTTTTAKLAPGIDPEAVGRSLEAAYARSAFVRVLGRGGYPDTKNVTRTNFIDIGWQYDARTGRVILLSAEDNLGKGAGGQAVQSFNHMFGLEETAGLQNF</sequence>
<dbReference type="InterPro" id="IPR000706">
    <property type="entry name" value="AGPR_type-1"/>
</dbReference>
<comment type="similarity">
    <text evidence="7">Belongs to the NAGSA dehydrogenase family. Type 1 subfamily.</text>
</comment>
<evidence type="ECO:0000256" key="1">
    <source>
        <dbReference type="ARBA" id="ARBA00004862"/>
    </source>
</evidence>
<dbReference type="KEGG" id="lamb:KBB96_14145"/>
<keyword evidence="5 7" id="KW-0560">Oxidoreductase</keyword>
<evidence type="ECO:0000256" key="4">
    <source>
        <dbReference type="ARBA" id="ARBA00022857"/>
    </source>
</evidence>
<dbReference type="PANTHER" id="PTHR32338:SF10">
    <property type="entry name" value="N-ACETYL-GAMMA-GLUTAMYL-PHOSPHATE REDUCTASE, CHLOROPLASTIC-RELATED"/>
    <property type="match status" value="1"/>
</dbReference>
<dbReference type="GO" id="GO:0070401">
    <property type="term" value="F:NADP+ binding"/>
    <property type="evidence" value="ECO:0007669"/>
    <property type="project" value="InterPro"/>
</dbReference>
<evidence type="ECO:0000313" key="11">
    <source>
        <dbReference type="Proteomes" id="UP000676169"/>
    </source>
</evidence>
<dbReference type="NCBIfam" id="TIGR01850">
    <property type="entry name" value="argC"/>
    <property type="match status" value="1"/>
</dbReference>
<evidence type="ECO:0000256" key="6">
    <source>
        <dbReference type="ARBA" id="ARBA00050557"/>
    </source>
</evidence>
<dbReference type="GO" id="GO:0005737">
    <property type="term" value="C:cytoplasm"/>
    <property type="evidence" value="ECO:0007669"/>
    <property type="project" value="UniProtKB-SubCell"/>
</dbReference>
<dbReference type="EC" id="1.2.1.38" evidence="7"/>
<feature type="active site" evidence="7 8">
    <location>
        <position position="155"/>
    </location>
</feature>
<dbReference type="GO" id="GO:0006526">
    <property type="term" value="P:L-arginine biosynthetic process"/>
    <property type="evidence" value="ECO:0007669"/>
    <property type="project" value="UniProtKB-UniRule"/>
</dbReference>
<dbReference type="Pfam" id="PF22698">
    <property type="entry name" value="Semialdhyde_dhC_1"/>
    <property type="match status" value="1"/>
</dbReference>
<dbReference type="GO" id="GO:0003942">
    <property type="term" value="F:N-acetyl-gamma-glutamyl-phosphate reductase activity"/>
    <property type="evidence" value="ECO:0007669"/>
    <property type="project" value="UniProtKB-UniRule"/>
</dbReference>
<dbReference type="Gene3D" id="3.40.50.720">
    <property type="entry name" value="NAD(P)-binding Rossmann-like Domain"/>
    <property type="match status" value="1"/>
</dbReference>
<comment type="subcellular location">
    <subcellularLocation>
        <location evidence="7">Cytoplasm</location>
    </subcellularLocation>
</comment>
<evidence type="ECO:0000256" key="7">
    <source>
        <dbReference type="HAMAP-Rule" id="MF_00150"/>
    </source>
</evidence>
<dbReference type="EMBL" id="CP073100">
    <property type="protein sequence ID" value="QUE50005.1"/>
    <property type="molecule type" value="Genomic_DNA"/>
</dbReference>
<dbReference type="SUPFAM" id="SSF55347">
    <property type="entry name" value="Glyceraldehyde-3-phosphate dehydrogenase-like, C-terminal domain"/>
    <property type="match status" value="1"/>
</dbReference>
<protein>
    <recommendedName>
        <fullName evidence="7">N-acetyl-gamma-glutamyl-phosphate reductase</fullName>
        <shortName evidence="7">AGPR</shortName>
        <ecNumber evidence="7">1.2.1.38</ecNumber>
    </recommendedName>
    <alternativeName>
        <fullName evidence="7">N-acetyl-glutamate semialdehyde dehydrogenase</fullName>
        <shortName evidence="7">NAGSA dehydrogenase</shortName>
    </alternativeName>
</protein>
<evidence type="ECO:0000256" key="2">
    <source>
        <dbReference type="ARBA" id="ARBA00022571"/>
    </source>
</evidence>
<dbReference type="CDD" id="cd23934">
    <property type="entry name" value="AGPR_1_C"/>
    <property type="match status" value="1"/>
</dbReference>
<evidence type="ECO:0000256" key="8">
    <source>
        <dbReference type="PROSITE-ProRule" id="PRU10010"/>
    </source>
</evidence>
<evidence type="ECO:0000313" key="10">
    <source>
        <dbReference type="EMBL" id="QUE50005.1"/>
    </source>
</evidence>
<dbReference type="SUPFAM" id="SSF51735">
    <property type="entry name" value="NAD(P)-binding Rossmann-fold domains"/>
    <property type="match status" value="1"/>
</dbReference>
<dbReference type="InterPro" id="IPR036291">
    <property type="entry name" value="NAD(P)-bd_dom_sf"/>
</dbReference>
<keyword evidence="3 7" id="KW-0028">Amino-acid biosynthesis</keyword>
<dbReference type="GO" id="GO:0051287">
    <property type="term" value="F:NAD binding"/>
    <property type="evidence" value="ECO:0007669"/>
    <property type="project" value="InterPro"/>
</dbReference>
<keyword evidence="11" id="KW-1185">Reference proteome</keyword>
<evidence type="ECO:0000256" key="5">
    <source>
        <dbReference type="ARBA" id="ARBA00023002"/>
    </source>
</evidence>
<dbReference type="SMART" id="SM00859">
    <property type="entry name" value="Semialdhyde_dh"/>
    <property type="match status" value="1"/>
</dbReference>
<comment type="pathway">
    <text evidence="1 7">Amino-acid biosynthesis; L-arginine biosynthesis; N(2)-acetyl-L-ornithine from L-glutamate: step 3/4.</text>
</comment>
<dbReference type="Proteomes" id="UP000676169">
    <property type="component" value="Chromosome"/>
</dbReference>
<keyword evidence="4 7" id="KW-0521">NADP</keyword>
<dbReference type="Gene3D" id="3.30.360.10">
    <property type="entry name" value="Dihydrodipicolinate Reductase, domain 2"/>
    <property type="match status" value="1"/>
</dbReference>
<comment type="catalytic activity">
    <reaction evidence="6 7">
        <text>N-acetyl-L-glutamate 5-semialdehyde + phosphate + NADP(+) = N-acetyl-L-glutamyl 5-phosphate + NADPH + H(+)</text>
        <dbReference type="Rhea" id="RHEA:21588"/>
        <dbReference type="ChEBI" id="CHEBI:15378"/>
        <dbReference type="ChEBI" id="CHEBI:29123"/>
        <dbReference type="ChEBI" id="CHEBI:43474"/>
        <dbReference type="ChEBI" id="CHEBI:57783"/>
        <dbReference type="ChEBI" id="CHEBI:57936"/>
        <dbReference type="ChEBI" id="CHEBI:58349"/>
        <dbReference type="EC" id="1.2.1.38"/>
    </reaction>
</comment>
<keyword evidence="2 7" id="KW-0055">Arginine biosynthesis</keyword>
<feature type="domain" description="Semialdehyde dehydrogenase NAD-binding" evidence="9">
    <location>
        <begin position="5"/>
        <end position="147"/>
    </location>
</feature>
<dbReference type="InterPro" id="IPR023013">
    <property type="entry name" value="AGPR_AS"/>
</dbReference>
<dbReference type="AlphaFoldDB" id="A0A975G815"/>